<dbReference type="AlphaFoldDB" id="A0A2U1P8L1"/>
<evidence type="ECO:0000313" key="3">
    <source>
        <dbReference type="Proteomes" id="UP000245207"/>
    </source>
</evidence>
<dbReference type="OrthoDB" id="2442898at2759"/>
<keyword evidence="3" id="KW-1185">Reference proteome</keyword>
<organism evidence="2 3">
    <name type="scientific">Artemisia annua</name>
    <name type="common">Sweet wormwood</name>
    <dbReference type="NCBI Taxonomy" id="35608"/>
    <lineage>
        <taxon>Eukaryota</taxon>
        <taxon>Viridiplantae</taxon>
        <taxon>Streptophyta</taxon>
        <taxon>Embryophyta</taxon>
        <taxon>Tracheophyta</taxon>
        <taxon>Spermatophyta</taxon>
        <taxon>Magnoliopsida</taxon>
        <taxon>eudicotyledons</taxon>
        <taxon>Gunneridae</taxon>
        <taxon>Pentapetalae</taxon>
        <taxon>asterids</taxon>
        <taxon>campanulids</taxon>
        <taxon>Asterales</taxon>
        <taxon>Asteraceae</taxon>
        <taxon>Asteroideae</taxon>
        <taxon>Anthemideae</taxon>
        <taxon>Artemisiinae</taxon>
        <taxon>Artemisia</taxon>
    </lineage>
</organism>
<dbReference type="PANTHER" id="PTHR46951:SF2">
    <property type="entry name" value="BED-TYPE DOMAIN-CONTAINING PROTEIN"/>
    <property type="match status" value="1"/>
</dbReference>
<dbReference type="STRING" id="35608.A0A2U1P8L1"/>
<accession>A0A2U1P8L1</accession>
<gene>
    <name evidence="2" type="ORF">CTI12_AA179820</name>
</gene>
<comment type="caution">
    <text evidence="2">The sequence shown here is derived from an EMBL/GenBank/DDBJ whole genome shotgun (WGS) entry which is preliminary data.</text>
</comment>
<name>A0A2U1P8L1_ARTAN</name>
<evidence type="ECO:0000256" key="1">
    <source>
        <dbReference type="SAM" id="MobiDB-lite"/>
    </source>
</evidence>
<sequence>MYSETQSDGRSRNPGWKYATKGSVLGTFVCGFCKKITHGGIYRAKQHLAGGYRNSKGCQQCPAHVREEMRDYFLLLQKNKRAAEMLHDFDEVEMEEYMYDEGGDAGTPGSGSHQGSRKFQAQSLKNQKGVKGPINMFFTPPPKQVVKNRKDGKKQTTINEIRKKELRDKACKELANWFYDAGLPFNAINHDSFRIALEAIAQHGTGFKPPSYHEV</sequence>
<proteinExistence type="predicted"/>
<dbReference type="PANTHER" id="PTHR46951">
    <property type="entry name" value="BED-TYPE DOMAIN-CONTAINING PROTEIN"/>
    <property type="match status" value="1"/>
</dbReference>
<evidence type="ECO:0008006" key="4">
    <source>
        <dbReference type="Google" id="ProtNLM"/>
    </source>
</evidence>
<evidence type="ECO:0000313" key="2">
    <source>
        <dbReference type="EMBL" id="PWA82082.1"/>
    </source>
</evidence>
<feature type="region of interest" description="Disordered" evidence="1">
    <location>
        <begin position="100"/>
        <end position="154"/>
    </location>
</feature>
<dbReference type="EMBL" id="PKPP01001512">
    <property type="protein sequence ID" value="PWA82082.1"/>
    <property type="molecule type" value="Genomic_DNA"/>
</dbReference>
<protein>
    <recommendedName>
        <fullName evidence="4">BED-type domain-containing protein</fullName>
    </recommendedName>
</protein>
<dbReference type="Proteomes" id="UP000245207">
    <property type="component" value="Unassembled WGS sequence"/>
</dbReference>
<feature type="compositionally biased region" description="Polar residues" evidence="1">
    <location>
        <begin position="110"/>
        <end position="126"/>
    </location>
</feature>
<reference evidence="2 3" key="1">
    <citation type="journal article" date="2018" name="Mol. Plant">
        <title>The genome of Artemisia annua provides insight into the evolution of Asteraceae family and artemisinin biosynthesis.</title>
        <authorList>
            <person name="Shen Q."/>
            <person name="Zhang L."/>
            <person name="Liao Z."/>
            <person name="Wang S."/>
            <person name="Yan T."/>
            <person name="Shi P."/>
            <person name="Liu M."/>
            <person name="Fu X."/>
            <person name="Pan Q."/>
            <person name="Wang Y."/>
            <person name="Lv Z."/>
            <person name="Lu X."/>
            <person name="Zhang F."/>
            <person name="Jiang W."/>
            <person name="Ma Y."/>
            <person name="Chen M."/>
            <person name="Hao X."/>
            <person name="Li L."/>
            <person name="Tang Y."/>
            <person name="Lv G."/>
            <person name="Zhou Y."/>
            <person name="Sun X."/>
            <person name="Brodelius P.E."/>
            <person name="Rose J.K.C."/>
            <person name="Tang K."/>
        </authorList>
    </citation>
    <scope>NUCLEOTIDE SEQUENCE [LARGE SCALE GENOMIC DNA]</scope>
    <source>
        <strain evidence="3">cv. Huhao1</strain>
        <tissue evidence="2">Leaf</tissue>
    </source>
</reference>